<organism evidence="2 3">
    <name type="scientific">Rotaria sordida</name>
    <dbReference type="NCBI Taxonomy" id="392033"/>
    <lineage>
        <taxon>Eukaryota</taxon>
        <taxon>Metazoa</taxon>
        <taxon>Spiralia</taxon>
        <taxon>Gnathifera</taxon>
        <taxon>Rotifera</taxon>
        <taxon>Eurotatoria</taxon>
        <taxon>Bdelloidea</taxon>
        <taxon>Philodinida</taxon>
        <taxon>Philodinidae</taxon>
        <taxon>Rotaria</taxon>
    </lineage>
</organism>
<evidence type="ECO:0000313" key="2">
    <source>
        <dbReference type="EMBL" id="CAF1411535.1"/>
    </source>
</evidence>
<dbReference type="AlphaFoldDB" id="A0A815LLF8"/>
<evidence type="ECO:0000256" key="1">
    <source>
        <dbReference type="SAM" id="SignalP"/>
    </source>
</evidence>
<name>A0A815LLF8_9BILA</name>
<protein>
    <submittedName>
        <fullName evidence="2">Uncharacterized protein</fullName>
    </submittedName>
</protein>
<gene>
    <name evidence="2" type="ORF">ZHD862_LOCUS33552</name>
</gene>
<proteinExistence type="predicted"/>
<accession>A0A815LLF8</accession>
<dbReference type="Pfam" id="PF07538">
    <property type="entry name" value="ChW"/>
    <property type="match status" value="3"/>
</dbReference>
<dbReference type="InterPro" id="IPR006637">
    <property type="entry name" value="ChW"/>
</dbReference>
<keyword evidence="1" id="KW-0732">Signal</keyword>
<feature type="chain" id="PRO_5032957279" evidence="1">
    <location>
        <begin position="22"/>
        <end position="225"/>
    </location>
</feature>
<comment type="caution">
    <text evidence="2">The sequence shown here is derived from an EMBL/GenBank/DDBJ whole genome shotgun (WGS) entry which is preliminary data.</text>
</comment>
<dbReference type="EMBL" id="CAJNOT010004015">
    <property type="protein sequence ID" value="CAF1411535.1"/>
    <property type="molecule type" value="Genomic_DNA"/>
</dbReference>
<dbReference type="PROSITE" id="PS51257">
    <property type="entry name" value="PROKAR_LIPOPROTEIN"/>
    <property type="match status" value="1"/>
</dbReference>
<feature type="signal peptide" evidence="1">
    <location>
        <begin position="1"/>
        <end position="21"/>
    </location>
</feature>
<dbReference type="Proteomes" id="UP000663864">
    <property type="component" value="Unassembled WGS sequence"/>
</dbReference>
<sequence>MVMRNNNIMFIFLFLLSVIVACINTTFLIRDFNGKILNTIEPKLLKRIYQDLIKEDRELNATDLLSTYNITSGDLFSSLSQDRTSHKIYKPSAYTITIDAHIEKIGWSNNYQLGQVVGTETQSLRMEAYRINSNPYTSAISYRSHVQGIGWQDYVGINQISGTIGASRRLEALQINIGPSIARNIYYRCHLQNFGWTDWVGNNEVCGTTGQRRRLEALVLTLLLF</sequence>
<reference evidence="2" key="1">
    <citation type="submission" date="2021-02" db="EMBL/GenBank/DDBJ databases">
        <authorList>
            <person name="Nowell W R."/>
        </authorList>
    </citation>
    <scope>NUCLEOTIDE SEQUENCE</scope>
</reference>
<dbReference type="SMART" id="SM00728">
    <property type="entry name" value="ChW"/>
    <property type="match status" value="3"/>
</dbReference>
<evidence type="ECO:0000313" key="3">
    <source>
        <dbReference type="Proteomes" id="UP000663864"/>
    </source>
</evidence>